<keyword evidence="3 5" id="KW-0479">Metal-binding</keyword>
<dbReference type="Pfam" id="PF02777">
    <property type="entry name" value="Sod_Fe_C"/>
    <property type="match status" value="1"/>
</dbReference>
<feature type="domain" description="Manganese/iron superoxide dismutase N-terminal" evidence="7">
    <location>
        <begin position="2"/>
        <end position="89"/>
    </location>
</feature>
<evidence type="ECO:0000256" key="4">
    <source>
        <dbReference type="ARBA" id="ARBA00023002"/>
    </source>
</evidence>
<evidence type="ECO:0000313" key="9">
    <source>
        <dbReference type="EMBL" id="KKQ87143.1"/>
    </source>
</evidence>
<keyword evidence="4 6" id="KW-0560">Oxidoreductase</keyword>
<dbReference type="AlphaFoldDB" id="A0A0G0L594"/>
<feature type="binding site" evidence="5">
    <location>
        <position position="168"/>
    </location>
    <ligand>
        <name>Mn(2+)</name>
        <dbReference type="ChEBI" id="CHEBI:29035"/>
    </ligand>
</feature>
<feature type="binding site" evidence="5">
    <location>
        <position position="164"/>
    </location>
    <ligand>
        <name>Mn(2+)</name>
        <dbReference type="ChEBI" id="CHEBI:29035"/>
    </ligand>
</feature>
<sequence length="203" mass="23390">MFTLPELPYKYDALEPYIDAKTMEIHHGKHHQAYVDNLNKALEKYPQFVDKNIEDILSDINSIPEEIRQQVLNHGGGHANHSFFWKNLAPNAKEVPGGEFIEAIKTVFGDFDKFKEQFSAKAMGVFGSGWAFLILTPDKKLALKRHSFQNSPLSDGNVPLLAIDVWEHAYYLKYQNRRAEYVEAFWNIVNWGEVEKTFDLASK</sequence>
<feature type="binding site" evidence="5">
    <location>
        <position position="81"/>
    </location>
    <ligand>
        <name>Mn(2+)</name>
        <dbReference type="ChEBI" id="CHEBI:29035"/>
    </ligand>
</feature>
<dbReference type="FunFam" id="3.55.40.20:FF:000004">
    <property type="entry name" value="Superoxide dismutase [Fe]"/>
    <property type="match status" value="1"/>
</dbReference>
<protein>
    <recommendedName>
        <fullName evidence="2 6">Superoxide dismutase</fullName>
        <ecNumber evidence="2 6">1.15.1.1</ecNumber>
    </recommendedName>
</protein>
<evidence type="ECO:0000256" key="2">
    <source>
        <dbReference type="ARBA" id="ARBA00012682"/>
    </source>
</evidence>
<feature type="domain" description="Manganese/iron superoxide dismutase C-terminal" evidence="8">
    <location>
        <begin position="97"/>
        <end position="196"/>
    </location>
</feature>
<dbReference type="EC" id="1.15.1.1" evidence="2 6"/>
<reference evidence="9 10" key="1">
    <citation type="journal article" date="2015" name="Nature">
        <title>rRNA introns, odd ribosomes, and small enigmatic genomes across a large radiation of phyla.</title>
        <authorList>
            <person name="Brown C.T."/>
            <person name="Hug L.A."/>
            <person name="Thomas B.C."/>
            <person name="Sharon I."/>
            <person name="Castelle C.J."/>
            <person name="Singh A."/>
            <person name="Wilkins M.J."/>
            <person name="Williams K.H."/>
            <person name="Banfield J.F."/>
        </authorList>
    </citation>
    <scope>NUCLEOTIDE SEQUENCE [LARGE SCALE GENOMIC DNA]</scope>
</reference>
<dbReference type="InterPro" id="IPR036324">
    <property type="entry name" value="Mn/Fe_SOD_N_sf"/>
</dbReference>
<dbReference type="PATRIC" id="fig|1618571.3.peg.472"/>
<dbReference type="Gene3D" id="3.55.40.20">
    <property type="entry name" value="Iron/manganese superoxide dismutase, C-terminal domain"/>
    <property type="match status" value="1"/>
</dbReference>
<comment type="function">
    <text evidence="6">Destroys radicals which are normally produced within the cells and which are toxic to biological systems.</text>
</comment>
<gene>
    <name evidence="9" type="ORF">UT10_C0010G0018</name>
</gene>
<evidence type="ECO:0000256" key="1">
    <source>
        <dbReference type="ARBA" id="ARBA00008714"/>
    </source>
</evidence>
<comment type="caution">
    <text evidence="9">The sequence shown here is derived from an EMBL/GenBank/DDBJ whole genome shotgun (WGS) entry which is preliminary data.</text>
</comment>
<name>A0A0G0L594_9BACT</name>
<dbReference type="Pfam" id="PF00081">
    <property type="entry name" value="Sod_Fe_N"/>
    <property type="match status" value="1"/>
</dbReference>
<evidence type="ECO:0000256" key="3">
    <source>
        <dbReference type="ARBA" id="ARBA00022723"/>
    </source>
</evidence>
<evidence type="ECO:0000256" key="6">
    <source>
        <dbReference type="RuleBase" id="RU000414"/>
    </source>
</evidence>
<dbReference type="InterPro" id="IPR036314">
    <property type="entry name" value="SOD_C_sf"/>
</dbReference>
<dbReference type="Proteomes" id="UP000033944">
    <property type="component" value="Unassembled WGS sequence"/>
</dbReference>
<dbReference type="GO" id="GO:0046872">
    <property type="term" value="F:metal ion binding"/>
    <property type="evidence" value="ECO:0007669"/>
    <property type="project" value="UniProtKB-KW"/>
</dbReference>
<comment type="catalytic activity">
    <reaction evidence="6">
        <text>2 superoxide + 2 H(+) = H2O2 + O2</text>
        <dbReference type="Rhea" id="RHEA:20696"/>
        <dbReference type="ChEBI" id="CHEBI:15378"/>
        <dbReference type="ChEBI" id="CHEBI:15379"/>
        <dbReference type="ChEBI" id="CHEBI:16240"/>
        <dbReference type="ChEBI" id="CHEBI:18421"/>
        <dbReference type="EC" id="1.15.1.1"/>
    </reaction>
</comment>
<organism evidence="9 10">
    <name type="scientific">Candidatus Woesebacteria bacterium GW2011_GWB1_38_8b</name>
    <dbReference type="NCBI Taxonomy" id="1618571"/>
    <lineage>
        <taxon>Bacteria</taxon>
        <taxon>Candidatus Woeseibacteriota</taxon>
    </lineage>
</organism>
<dbReference type="PROSITE" id="PS00088">
    <property type="entry name" value="SOD_MN"/>
    <property type="match status" value="1"/>
</dbReference>
<dbReference type="Gene3D" id="1.10.287.990">
    <property type="entry name" value="Fe,Mn superoxide dismutase (SOD) domain"/>
    <property type="match status" value="1"/>
</dbReference>
<dbReference type="InterPro" id="IPR001189">
    <property type="entry name" value="Mn/Fe_SOD"/>
</dbReference>
<dbReference type="FunFam" id="1.10.287.990:FF:000001">
    <property type="entry name" value="Superoxide dismutase"/>
    <property type="match status" value="1"/>
</dbReference>
<dbReference type="GO" id="GO:0004784">
    <property type="term" value="F:superoxide dismutase activity"/>
    <property type="evidence" value="ECO:0007669"/>
    <property type="project" value="UniProtKB-EC"/>
</dbReference>
<comment type="similarity">
    <text evidence="1 6">Belongs to the iron/manganese superoxide dismutase family.</text>
</comment>
<dbReference type="PIRSF" id="PIRSF000349">
    <property type="entry name" value="SODismutase"/>
    <property type="match status" value="1"/>
</dbReference>
<dbReference type="SUPFAM" id="SSF46609">
    <property type="entry name" value="Fe,Mn superoxide dismutase (SOD), N-terminal domain"/>
    <property type="match status" value="1"/>
</dbReference>
<evidence type="ECO:0000256" key="5">
    <source>
        <dbReference type="PIRSR" id="PIRSR000349-1"/>
    </source>
</evidence>
<accession>A0A0G0L594</accession>
<dbReference type="PANTHER" id="PTHR43595:SF2">
    <property type="entry name" value="SMALL RIBOSOMAL SUBUNIT PROTEIN MS42"/>
    <property type="match status" value="1"/>
</dbReference>
<dbReference type="SUPFAM" id="SSF54719">
    <property type="entry name" value="Fe,Mn superoxide dismutase (SOD), C-terminal domain"/>
    <property type="match status" value="1"/>
</dbReference>
<evidence type="ECO:0000259" key="7">
    <source>
        <dbReference type="Pfam" id="PF00081"/>
    </source>
</evidence>
<dbReference type="InterPro" id="IPR019833">
    <property type="entry name" value="Mn/Fe_SOD_BS"/>
</dbReference>
<feature type="binding site" evidence="5">
    <location>
        <position position="26"/>
    </location>
    <ligand>
        <name>Mn(2+)</name>
        <dbReference type="ChEBI" id="CHEBI:29035"/>
    </ligand>
</feature>
<evidence type="ECO:0000313" key="10">
    <source>
        <dbReference type="Proteomes" id="UP000033944"/>
    </source>
</evidence>
<proteinExistence type="inferred from homology"/>
<dbReference type="PANTHER" id="PTHR43595">
    <property type="entry name" value="37S RIBOSOMAL PROTEIN S26, MITOCHONDRIAL"/>
    <property type="match status" value="1"/>
</dbReference>
<dbReference type="InterPro" id="IPR019831">
    <property type="entry name" value="Mn/Fe_SOD_N"/>
</dbReference>
<dbReference type="InterPro" id="IPR019832">
    <property type="entry name" value="Mn/Fe_SOD_C"/>
</dbReference>
<dbReference type="EMBL" id="LBVN01000010">
    <property type="protein sequence ID" value="KKQ87143.1"/>
    <property type="molecule type" value="Genomic_DNA"/>
</dbReference>
<dbReference type="GO" id="GO:0005737">
    <property type="term" value="C:cytoplasm"/>
    <property type="evidence" value="ECO:0007669"/>
    <property type="project" value="TreeGrafter"/>
</dbReference>
<dbReference type="PRINTS" id="PR01703">
    <property type="entry name" value="MNSODISMTASE"/>
</dbReference>
<evidence type="ECO:0000259" key="8">
    <source>
        <dbReference type="Pfam" id="PF02777"/>
    </source>
</evidence>